<feature type="compositionally biased region" description="Polar residues" evidence="4">
    <location>
        <begin position="42"/>
        <end position="52"/>
    </location>
</feature>
<dbReference type="Gene3D" id="1.25.40.10">
    <property type="entry name" value="Tetratricopeptide repeat domain"/>
    <property type="match status" value="2"/>
</dbReference>
<organism evidence="6 7">
    <name type="scientific">Chitinilyticum piscinae</name>
    <dbReference type="NCBI Taxonomy" id="2866724"/>
    <lineage>
        <taxon>Bacteria</taxon>
        <taxon>Pseudomonadati</taxon>
        <taxon>Pseudomonadota</taxon>
        <taxon>Betaproteobacteria</taxon>
        <taxon>Neisseriales</taxon>
        <taxon>Chitinibacteraceae</taxon>
        <taxon>Chitinilyticum</taxon>
    </lineage>
</organism>
<dbReference type="Pfam" id="PF14559">
    <property type="entry name" value="TPR_19"/>
    <property type="match status" value="2"/>
</dbReference>
<dbReference type="InterPro" id="IPR019734">
    <property type="entry name" value="TPR_rpt"/>
</dbReference>
<keyword evidence="5" id="KW-1133">Transmembrane helix</keyword>
<dbReference type="Proteomes" id="UP000604481">
    <property type="component" value="Unassembled WGS sequence"/>
</dbReference>
<keyword evidence="7" id="KW-1185">Reference proteome</keyword>
<keyword evidence="2 3" id="KW-0802">TPR repeat</keyword>
<name>A0A8J7FKI4_9NEIS</name>
<dbReference type="RefSeq" id="WP_194114272.1">
    <property type="nucleotide sequence ID" value="NZ_JADFUA010000001.1"/>
</dbReference>
<dbReference type="SMART" id="SM00028">
    <property type="entry name" value="TPR"/>
    <property type="match status" value="3"/>
</dbReference>
<feature type="region of interest" description="Disordered" evidence="4">
    <location>
        <begin position="1"/>
        <end position="61"/>
    </location>
</feature>
<proteinExistence type="predicted"/>
<dbReference type="SUPFAM" id="SSF48452">
    <property type="entry name" value="TPR-like"/>
    <property type="match status" value="1"/>
</dbReference>
<feature type="repeat" description="TPR" evidence="3">
    <location>
        <begin position="264"/>
        <end position="297"/>
    </location>
</feature>
<dbReference type="EMBL" id="JADFUA010000001">
    <property type="protein sequence ID" value="MBE9607756.1"/>
    <property type="molecule type" value="Genomic_DNA"/>
</dbReference>
<feature type="transmembrane region" description="Helical" evidence="5">
    <location>
        <begin position="146"/>
        <end position="169"/>
    </location>
</feature>
<reference evidence="6 7" key="1">
    <citation type="submission" date="2020-10" db="EMBL/GenBank/DDBJ databases">
        <title>The genome sequence of Chitinilyticum litopenaei 4Y14.</title>
        <authorList>
            <person name="Liu Y."/>
        </authorList>
    </citation>
    <scope>NUCLEOTIDE SEQUENCE [LARGE SCALE GENOMIC DNA]</scope>
    <source>
        <strain evidence="6 7">4Y14</strain>
    </source>
</reference>
<keyword evidence="5" id="KW-0812">Transmembrane</keyword>
<evidence type="ECO:0000256" key="1">
    <source>
        <dbReference type="ARBA" id="ARBA00022737"/>
    </source>
</evidence>
<dbReference type="PANTHER" id="PTHR44943:SF8">
    <property type="entry name" value="TPR REPEAT-CONTAINING PROTEIN MJ0263"/>
    <property type="match status" value="1"/>
</dbReference>
<evidence type="ECO:0000313" key="7">
    <source>
        <dbReference type="Proteomes" id="UP000604481"/>
    </source>
</evidence>
<dbReference type="PROSITE" id="PS50005">
    <property type="entry name" value="TPR"/>
    <property type="match status" value="1"/>
</dbReference>
<evidence type="ECO:0000256" key="4">
    <source>
        <dbReference type="SAM" id="MobiDB-lite"/>
    </source>
</evidence>
<comment type="caution">
    <text evidence="6">The sequence shown here is derived from an EMBL/GenBank/DDBJ whole genome shotgun (WGS) entry which is preliminary data.</text>
</comment>
<evidence type="ECO:0000256" key="5">
    <source>
        <dbReference type="SAM" id="Phobius"/>
    </source>
</evidence>
<evidence type="ECO:0000256" key="3">
    <source>
        <dbReference type="PROSITE-ProRule" id="PRU00339"/>
    </source>
</evidence>
<evidence type="ECO:0000313" key="6">
    <source>
        <dbReference type="EMBL" id="MBE9607756.1"/>
    </source>
</evidence>
<sequence>MSLLLRALRQAEEQKKLQQSAEDAAGPEHPLPELQLDDPSEGSLTPSLSQADMPQVVEQADDDTGLSLQVDESALLTGDSETGQSENGPLPVLPGLLAASEMASAPPSLPVTEPAAIAAPAAQPAPETRGAEARMPVSAEGVGRRVIWLMIAGGTAVLIAALWVFWQWYRLQPSATLPQATAMRASAAVTSEKHEQGVTSQIHAAALAPSPLMEPVVDASSRSAVIVTAIPLSASSPAHADAKGPAVAAPLPRFERQPPANPEINAWLQQGWQHYQQGELEQSLQAYRTVLRGDSGNRDALLGVAAIAVQQGRPDAAQAVYQRLLQLYPRDADAQAGLLALQSFDEVDASRLHQQDHPANTLLLAQHYVRQQRWAEAQELYFQAWERDSDNPDLAFNLAVCLDQLGQARLAGEYYGKAIQLAGRQPYRFNLDAVMRRLQQLAGDAP</sequence>
<evidence type="ECO:0000256" key="2">
    <source>
        <dbReference type="ARBA" id="ARBA00022803"/>
    </source>
</evidence>
<gene>
    <name evidence="6" type="ORF">INR99_00180</name>
</gene>
<dbReference type="InterPro" id="IPR051685">
    <property type="entry name" value="Ycf3/AcsC/BcsC/TPR_MFPF"/>
</dbReference>
<dbReference type="AlphaFoldDB" id="A0A8J7FKI4"/>
<keyword evidence="1" id="KW-0677">Repeat</keyword>
<dbReference type="InterPro" id="IPR011990">
    <property type="entry name" value="TPR-like_helical_dom_sf"/>
</dbReference>
<dbReference type="PANTHER" id="PTHR44943">
    <property type="entry name" value="CELLULOSE SYNTHASE OPERON PROTEIN C"/>
    <property type="match status" value="1"/>
</dbReference>
<keyword evidence="5" id="KW-0472">Membrane</keyword>
<protein>
    <submittedName>
        <fullName evidence="6">Tetratricopeptide repeat protein</fullName>
    </submittedName>
</protein>
<accession>A0A8J7FKI4</accession>